<protein>
    <submittedName>
        <fullName evidence="2">META domain-containing protein</fullName>
    </submittedName>
</protein>
<dbReference type="InterPro" id="IPR005184">
    <property type="entry name" value="DUF306_Meta_HslJ"/>
</dbReference>
<dbReference type="PROSITE" id="PS51257">
    <property type="entry name" value="PROKAR_LIPOPROTEIN"/>
    <property type="match status" value="1"/>
</dbReference>
<dbReference type="InterPro" id="IPR038670">
    <property type="entry name" value="HslJ-like_sf"/>
</dbReference>
<accession>A0A8H2LFX7</accession>
<dbReference type="Gene3D" id="2.40.128.270">
    <property type="match status" value="2"/>
</dbReference>
<feature type="domain" description="DUF306" evidence="1">
    <location>
        <begin position="155"/>
        <end position="266"/>
    </location>
</feature>
<dbReference type="Pfam" id="PF03724">
    <property type="entry name" value="META"/>
    <property type="match status" value="2"/>
</dbReference>
<evidence type="ECO:0000313" key="2">
    <source>
        <dbReference type="EMBL" id="TYB76596.1"/>
    </source>
</evidence>
<reference evidence="2 3" key="1">
    <citation type="submission" date="2019-08" db="EMBL/GenBank/DDBJ databases">
        <title>Genomes of Antarctic Bizionia species.</title>
        <authorList>
            <person name="Bowman J.P."/>
        </authorList>
    </citation>
    <scope>NUCLEOTIDE SEQUENCE [LARGE SCALE GENOMIC DNA]</scope>
    <source>
        <strain evidence="2 3">HFD</strain>
    </source>
</reference>
<dbReference type="InterPro" id="IPR053147">
    <property type="entry name" value="Hsp_HslJ-like"/>
</dbReference>
<organism evidence="2 3">
    <name type="scientific">Bizionia saleffrena</name>
    <dbReference type="NCBI Taxonomy" id="291189"/>
    <lineage>
        <taxon>Bacteria</taxon>
        <taxon>Pseudomonadati</taxon>
        <taxon>Bacteroidota</taxon>
        <taxon>Flavobacteriia</taxon>
        <taxon>Flavobacteriales</taxon>
        <taxon>Flavobacteriaceae</taxon>
        <taxon>Bizionia</taxon>
    </lineage>
</organism>
<dbReference type="Proteomes" id="UP000323324">
    <property type="component" value="Unassembled WGS sequence"/>
</dbReference>
<proteinExistence type="predicted"/>
<evidence type="ECO:0000313" key="3">
    <source>
        <dbReference type="Proteomes" id="UP000323324"/>
    </source>
</evidence>
<gene>
    <name evidence="2" type="ORF">ES676_04410</name>
</gene>
<evidence type="ECO:0000259" key="1">
    <source>
        <dbReference type="Pfam" id="PF03724"/>
    </source>
</evidence>
<dbReference type="AlphaFoldDB" id="A0A8H2LFX7"/>
<dbReference type="PANTHER" id="PTHR35535:SF1">
    <property type="entry name" value="HEAT SHOCK PROTEIN HSLJ"/>
    <property type="match status" value="1"/>
</dbReference>
<dbReference type="EMBL" id="VSKM01000004">
    <property type="protein sequence ID" value="TYB76596.1"/>
    <property type="molecule type" value="Genomic_DNA"/>
</dbReference>
<feature type="domain" description="DUF306" evidence="1">
    <location>
        <begin position="37"/>
        <end position="147"/>
    </location>
</feature>
<dbReference type="RefSeq" id="WP_148368833.1">
    <property type="nucleotide sequence ID" value="NZ_VSKM01000004.1"/>
</dbReference>
<keyword evidence="3" id="KW-1185">Reference proteome</keyword>
<name>A0A8H2LFX7_9FLAO</name>
<dbReference type="PANTHER" id="PTHR35535">
    <property type="entry name" value="HEAT SHOCK PROTEIN HSLJ"/>
    <property type="match status" value="1"/>
</dbReference>
<comment type="caution">
    <text evidence="2">The sequence shown here is derived from an EMBL/GenBank/DDBJ whole genome shotgun (WGS) entry which is preliminary data.</text>
</comment>
<sequence>MKTKIFTVLLIATVIMGCKSDKKNATEMSSTDTSMVDITDTQWTLMTLEGTDLENAEQNGQVIHFTLVSEGNRVSGFAGCNTFTGNYTIEEGNRISFNALATTRMACPDAKIDEKNVLSVFEMTDNYTVSGDKLMLNKAKRAPLAVFSKSDLNSQPITQKHWKLKTLQGKEVTRVENQDKDIYFMLQSTENRVEGFAGCNSITGSYTLEQGNRITFTNVATTMMACPDVKVNEAEFLKIFEIADNYTINGDELSLNVGRRAPLAVFEAVK</sequence>